<keyword evidence="3" id="KW-1185">Reference proteome</keyword>
<evidence type="ECO:0000256" key="1">
    <source>
        <dbReference type="SAM" id="Phobius"/>
    </source>
</evidence>
<organism evidence="2 3">
    <name type="scientific">Aphis craccivora</name>
    <name type="common">Cowpea aphid</name>
    <dbReference type="NCBI Taxonomy" id="307492"/>
    <lineage>
        <taxon>Eukaryota</taxon>
        <taxon>Metazoa</taxon>
        <taxon>Ecdysozoa</taxon>
        <taxon>Arthropoda</taxon>
        <taxon>Hexapoda</taxon>
        <taxon>Insecta</taxon>
        <taxon>Pterygota</taxon>
        <taxon>Neoptera</taxon>
        <taxon>Paraneoptera</taxon>
        <taxon>Hemiptera</taxon>
        <taxon>Sternorrhyncha</taxon>
        <taxon>Aphidomorpha</taxon>
        <taxon>Aphidoidea</taxon>
        <taxon>Aphididae</taxon>
        <taxon>Aphidini</taxon>
        <taxon>Aphis</taxon>
        <taxon>Aphis</taxon>
    </lineage>
</organism>
<comment type="caution">
    <text evidence="2">The sequence shown here is derived from an EMBL/GenBank/DDBJ whole genome shotgun (WGS) entry which is preliminary data.</text>
</comment>
<keyword evidence="1" id="KW-0812">Transmembrane</keyword>
<name>A0A6G0YTU6_APHCR</name>
<proteinExistence type="predicted"/>
<sequence>MIDVSVYLPLCCTLIDELDTILGNLLYFANSGFVVYINVILILAIYEEPLFFLNLTINVLQNFVLNFQNSELKEPNYTIHLVLNSERSDECIDFTIMCVFFGVVVVCVHTKFTITCQNNVSISHVGNSFRWQKYFTE</sequence>
<dbReference type="EMBL" id="VUJU01002481">
    <property type="protein sequence ID" value="KAF0761149.1"/>
    <property type="molecule type" value="Genomic_DNA"/>
</dbReference>
<keyword evidence="1" id="KW-0472">Membrane</keyword>
<protein>
    <submittedName>
        <fullName evidence="2">Uncharacterized protein</fullName>
    </submittedName>
</protein>
<accession>A0A6G0YTU6</accession>
<gene>
    <name evidence="2" type="ORF">FWK35_00010371</name>
</gene>
<dbReference type="AlphaFoldDB" id="A0A6G0YTU6"/>
<keyword evidence="1" id="KW-1133">Transmembrane helix</keyword>
<dbReference type="Proteomes" id="UP000478052">
    <property type="component" value="Unassembled WGS sequence"/>
</dbReference>
<reference evidence="2 3" key="1">
    <citation type="submission" date="2019-08" db="EMBL/GenBank/DDBJ databases">
        <title>Whole genome of Aphis craccivora.</title>
        <authorList>
            <person name="Voronova N.V."/>
            <person name="Shulinski R.S."/>
            <person name="Bandarenka Y.V."/>
            <person name="Zhorov D.G."/>
            <person name="Warner D."/>
        </authorList>
    </citation>
    <scope>NUCLEOTIDE SEQUENCE [LARGE SCALE GENOMIC DNA]</scope>
    <source>
        <strain evidence="2">180601</strain>
        <tissue evidence="2">Whole Body</tissue>
    </source>
</reference>
<evidence type="ECO:0000313" key="2">
    <source>
        <dbReference type="EMBL" id="KAF0761149.1"/>
    </source>
</evidence>
<evidence type="ECO:0000313" key="3">
    <source>
        <dbReference type="Proteomes" id="UP000478052"/>
    </source>
</evidence>
<feature type="transmembrane region" description="Helical" evidence="1">
    <location>
        <begin position="25"/>
        <end position="46"/>
    </location>
</feature>